<dbReference type="AlphaFoldDB" id="A0A0E1RVZ6"/>
<reference evidence="2" key="2">
    <citation type="journal article" date="2010" name="Genome Res.">
        <title>Population genomic sequencing of Coccidioides fungi reveals recent hybridization and transposon control.</title>
        <authorList>
            <person name="Neafsey D.E."/>
            <person name="Barker B.M."/>
            <person name="Sharpton T.J."/>
            <person name="Stajich J.E."/>
            <person name="Park D.J."/>
            <person name="Whiston E."/>
            <person name="Hung C.-Y."/>
            <person name="McMahan C."/>
            <person name="White J."/>
            <person name="Sykes S."/>
            <person name="Heiman D."/>
            <person name="Young S."/>
            <person name="Zeng Q."/>
            <person name="Abouelleil A."/>
            <person name="Aftuck L."/>
            <person name="Bessette D."/>
            <person name="Brown A."/>
            <person name="FitzGerald M."/>
            <person name="Lui A."/>
            <person name="Macdonald J.P."/>
            <person name="Priest M."/>
            <person name="Orbach M.J."/>
            <person name="Galgiani J.N."/>
            <person name="Kirkland T.N."/>
            <person name="Cole G.T."/>
            <person name="Birren B.W."/>
            <person name="Henn M.R."/>
            <person name="Taylor J.W."/>
            <person name="Rounsley S.D."/>
        </authorList>
    </citation>
    <scope>GENOME REANNOTATION</scope>
    <source>
        <strain evidence="2">RS</strain>
    </source>
</reference>
<dbReference type="EMBL" id="GG704912">
    <property type="protein sequence ID" value="EAS30962.2"/>
    <property type="molecule type" value="Genomic_DNA"/>
</dbReference>
<dbReference type="KEGG" id="cim:CIMG_06441"/>
<dbReference type="VEuPathDB" id="FungiDB:CIMG_06441"/>
<organism evidence="1 2">
    <name type="scientific">Coccidioides immitis (strain RS)</name>
    <name type="common">Valley fever fungus</name>
    <dbReference type="NCBI Taxonomy" id="246410"/>
    <lineage>
        <taxon>Eukaryota</taxon>
        <taxon>Fungi</taxon>
        <taxon>Dikarya</taxon>
        <taxon>Ascomycota</taxon>
        <taxon>Pezizomycotina</taxon>
        <taxon>Eurotiomycetes</taxon>
        <taxon>Eurotiomycetidae</taxon>
        <taxon>Onygenales</taxon>
        <taxon>Onygenaceae</taxon>
        <taxon>Coccidioides</taxon>
    </lineage>
</organism>
<accession>A0A0E1RVZ6</accession>
<dbReference type="PROSITE" id="PS51257">
    <property type="entry name" value="PROKAR_LIPOPROTEIN"/>
    <property type="match status" value="1"/>
</dbReference>
<dbReference type="RefSeq" id="XP_001242545.2">
    <property type="nucleotide sequence ID" value="XM_001242544.2"/>
</dbReference>
<dbReference type="InParanoid" id="A0A0E1RVZ6"/>
<proteinExistence type="predicted"/>
<sequence length="95" mass="10696">MSKSGVANMVCTCVLWTACMWGHTFMYRVWALAAMIMSRCCGGHRCRTFVRFLVPCPDFAGRVLVIGRGKEDDDVSEKYKARGIHRPTGIQEPHS</sequence>
<protein>
    <submittedName>
        <fullName evidence="1">Uncharacterized protein</fullName>
    </submittedName>
</protein>
<evidence type="ECO:0000313" key="1">
    <source>
        <dbReference type="EMBL" id="EAS30962.2"/>
    </source>
</evidence>
<reference evidence="2" key="1">
    <citation type="journal article" date="2009" name="Genome Res.">
        <title>Comparative genomic analyses of the human fungal pathogens Coccidioides and their relatives.</title>
        <authorList>
            <person name="Sharpton T.J."/>
            <person name="Stajich J.E."/>
            <person name="Rounsley S.D."/>
            <person name="Gardner M.J."/>
            <person name="Wortman J.R."/>
            <person name="Jordar V.S."/>
            <person name="Maiti R."/>
            <person name="Kodira C.D."/>
            <person name="Neafsey D.E."/>
            <person name="Zeng Q."/>
            <person name="Hung C.-Y."/>
            <person name="McMahan C."/>
            <person name="Muszewska A."/>
            <person name="Grynberg M."/>
            <person name="Mandel M.A."/>
            <person name="Kellner E.M."/>
            <person name="Barker B.M."/>
            <person name="Galgiani J.N."/>
            <person name="Orbach M.J."/>
            <person name="Kirkland T.N."/>
            <person name="Cole G.T."/>
            <person name="Henn M.R."/>
            <person name="Birren B.W."/>
            <person name="Taylor J.W."/>
        </authorList>
    </citation>
    <scope>NUCLEOTIDE SEQUENCE [LARGE SCALE GENOMIC DNA]</scope>
    <source>
        <strain evidence="2">RS</strain>
    </source>
</reference>
<dbReference type="Proteomes" id="UP000001261">
    <property type="component" value="Unassembled WGS sequence"/>
</dbReference>
<gene>
    <name evidence="1" type="ORF">CIMG_06441</name>
</gene>
<dbReference type="GeneID" id="4562073"/>
<keyword evidence="2" id="KW-1185">Reference proteome</keyword>
<evidence type="ECO:0000313" key="2">
    <source>
        <dbReference type="Proteomes" id="UP000001261"/>
    </source>
</evidence>
<name>A0A0E1RVZ6_COCIM</name>